<sequence>MKRTRYVDSKRHCMDLNSLHEHGYRQSQGVHTLFIKHSLDGKLILLLVYVDNMIVIGDNEIEKLTLKEKLAT</sequence>
<organism evidence="1 2">
    <name type="scientific">Mucuna pruriens</name>
    <name type="common">Velvet bean</name>
    <name type="synonym">Dolichos pruriens</name>
    <dbReference type="NCBI Taxonomy" id="157652"/>
    <lineage>
        <taxon>Eukaryota</taxon>
        <taxon>Viridiplantae</taxon>
        <taxon>Streptophyta</taxon>
        <taxon>Embryophyta</taxon>
        <taxon>Tracheophyta</taxon>
        <taxon>Spermatophyta</taxon>
        <taxon>Magnoliopsida</taxon>
        <taxon>eudicotyledons</taxon>
        <taxon>Gunneridae</taxon>
        <taxon>Pentapetalae</taxon>
        <taxon>rosids</taxon>
        <taxon>fabids</taxon>
        <taxon>Fabales</taxon>
        <taxon>Fabaceae</taxon>
        <taxon>Papilionoideae</taxon>
        <taxon>50 kb inversion clade</taxon>
        <taxon>NPAAA clade</taxon>
        <taxon>indigoferoid/millettioid clade</taxon>
        <taxon>Phaseoleae</taxon>
        <taxon>Mucuna</taxon>
    </lineage>
</organism>
<gene>
    <name evidence="1" type="ORF">CR513_49032</name>
</gene>
<dbReference type="EMBL" id="QJKJ01011263">
    <property type="protein sequence ID" value="RDX71604.1"/>
    <property type="molecule type" value="Genomic_DNA"/>
</dbReference>
<protein>
    <recommendedName>
        <fullName evidence="3">Reverse transcriptase Ty1/copia-type domain-containing protein</fullName>
    </recommendedName>
</protein>
<dbReference type="AlphaFoldDB" id="A0A371F029"/>
<dbReference type="OrthoDB" id="128382at2759"/>
<evidence type="ECO:0000313" key="2">
    <source>
        <dbReference type="Proteomes" id="UP000257109"/>
    </source>
</evidence>
<evidence type="ECO:0000313" key="1">
    <source>
        <dbReference type="EMBL" id="RDX71604.1"/>
    </source>
</evidence>
<accession>A0A371F029</accession>
<reference evidence="1" key="1">
    <citation type="submission" date="2018-05" db="EMBL/GenBank/DDBJ databases">
        <title>Draft genome of Mucuna pruriens seed.</title>
        <authorList>
            <person name="Nnadi N.E."/>
            <person name="Vos R."/>
            <person name="Hasami M.H."/>
            <person name="Devisetty U.K."/>
            <person name="Aguiy J.C."/>
        </authorList>
    </citation>
    <scope>NUCLEOTIDE SEQUENCE [LARGE SCALE GENOMIC DNA]</scope>
    <source>
        <strain evidence="1">JCA_2017</strain>
    </source>
</reference>
<name>A0A371F029_MUCPR</name>
<dbReference type="Proteomes" id="UP000257109">
    <property type="component" value="Unassembled WGS sequence"/>
</dbReference>
<proteinExistence type="predicted"/>
<evidence type="ECO:0008006" key="3">
    <source>
        <dbReference type="Google" id="ProtNLM"/>
    </source>
</evidence>
<comment type="caution">
    <text evidence="1">The sequence shown here is derived from an EMBL/GenBank/DDBJ whole genome shotgun (WGS) entry which is preliminary data.</text>
</comment>
<keyword evidence="2" id="KW-1185">Reference proteome</keyword>
<feature type="non-terminal residue" evidence="1">
    <location>
        <position position="1"/>
    </location>
</feature>